<reference evidence="12" key="1">
    <citation type="submission" date="2023-03" db="EMBL/GenBank/DDBJ databases">
        <title>Massive genome expansion in bonnet fungi (Mycena s.s.) driven by repeated elements and novel gene families across ecological guilds.</title>
        <authorList>
            <consortium name="Lawrence Berkeley National Laboratory"/>
            <person name="Harder C.B."/>
            <person name="Miyauchi S."/>
            <person name="Viragh M."/>
            <person name="Kuo A."/>
            <person name="Thoen E."/>
            <person name="Andreopoulos B."/>
            <person name="Lu D."/>
            <person name="Skrede I."/>
            <person name="Drula E."/>
            <person name="Henrissat B."/>
            <person name="Morin E."/>
            <person name="Kohler A."/>
            <person name="Barry K."/>
            <person name="LaButti K."/>
            <person name="Morin E."/>
            <person name="Salamov A."/>
            <person name="Lipzen A."/>
            <person name="Mereny Z."/>
            <person name="Hegedus B."/>
            <person name="Baldrian P."/>
            <person name="Stursova M."/>
            <person name="Weitz H."/>
            <person name="Taylor A."/>
            <person name="Grigoriev I.V."/>
            <person name="Nagy L.G."/>
            <person name="Martin F."/>
            <person name="Kauserud H."/>
        </authorList>
    </citation>
    <scope>NUCLEOTIDE SEQUENCE</scope>
    <source>
        <strain evidence="12">9144</strain>
    </source>
</reference>
<evidence type="ECO:0000256" key="2">
    <source>
        <dbReference type="ARBA" id="ARBA00010962"/>
    </source>
</evidence>
<dbReference type="Proteomes" id="UP001219525">
    <property type="component" value="Unassembled WGS sequence"/>
</dbReference>
<evidence type="ECO:0000256" key="1">
    <source>
        <dbReference type="ARBA" id="ARBA00004606"/>
    </source>
</evidence>
<accession>A0AAD6YBS9</accession>
<keyword evidence="4" id="KW-0735">Signal-anchor</keyword>
<evidence type="ECO:0000256" key="5">
    <source>
        <dbReference type="ARBA" id="ARBA00022989"/>
    </source>
</evidence>
<keyword evidence="13" id="KW-1185">Reference proteome</keyword>
<evidence type="ECO:0000256" key="8">
    <source>
        <dbReference type="ARBA" id="ARBA00023316"/>
    </source>
</evidence>
<comment type="caution">
    <text evidence="12">The sequence shown here is derived from an EMBL/GenBank/DDBJ whole genome shotgun (WGS) entry which is preliminary data.</text>
</comment>
<keyword evidence="3 10" id="KW-0812">Transmembrane</keyword>
<protein>
    <submittedName>
        <fullName evidence="12">Glycoside hydrolase family 16 protein</fullName>
    </submittedName>
</protein>
<dbReference type="GO" id="GO:0006078">
    <property type="term" value="P:(1-&gt;6)-beta-D-glucan biosynthetic process"/>
    <property type="evidence" value="ECO:0007669"/>
    <property type="project" value="TreeGrafter"/>
</dbReference>
<dbReference type="PANTHER" id="PTHR31361">
    <property type="entry name" value="BETA-GLUCAN SYNTHESIS-ASSOCIATED PROTEIN KRE6-RELATED"/>
    <property type="match status" value="1"/>
</dbReference>
<dbReference type="GO" id="GO:0005789">
    <property type="term" value="C:endoplasmic reticulum membrane"/>
    <property type="evidence" value="ECO:0007669"/>
    <property type="project" value="TreeGrafter"/>
</dbReference>
<keyword evidence="5 10" id="KW-1133">Transmembrane helix</keyword>
<dbReference type="Gene3D" id="2.60.120.200">
    <property type="match status" value="2"/>
</dbReference>
<dbReference type="CDD" id="cd02180">
    <property type="entry name" value="GH16_fungal_KRE6_glucanase"/>
    <property type="match status" value="1"/>
</dbReference>
<dbReference type="InterPro" id="IPR005629">
    <property type="entry name" value="Skn1/Kre6/Sbg1"/>
</dbReference>
<feature type="region of interest" description="Disordered" evidence="9">
    <location>
        <begin position="1"/>
        <end position="34"/>
    </location>
</feature>
<evidence type="ECO:0000259" key="11">
    <source>
        <dbReference type="PROSITE" id="PS51762"/>
    </source>
</evidence>
<dbReference type="PANTHER" id="PTHR31361:SF15">
    <property type="entry name" value="GH16 DOMAIN-CONTAINING PROTEIN"/>
    <property type="match status" value="1"/>
</dbReference>
<keyword evidence="12" id="KW-0378">Hydrolase</keyword>
<keyword evidence="6 10" id="KW-0472">Membrane</keyword>
<dbReference type="GO" id="GO:0015926">
    <property type="term" value="F:glucosidase activity"/>
    <property type="evidence" value="ECO:0007669"/>
    <property type="project" value="TreeGrafter"/>
</dbReference>
<dbReference type="AlphaFoldDB" id="A0AAD6YBS9"/>
<organism evidence="12 13">
    <name type="scientific">Mycena pura</name>
    <dbReference type="NCBI Taxonomy" id="153505"/>
    <lineage>
        <taxon>Eukaryota</taxon>
        <taxon>Fungi</taxon>
        <taxon>Dikarya</taxon>
        <taxon>Basidiomycota</taxon>
        <taxon>Agaricomycotina</taxon>
        <taxon>Agaricomycetes</taxon>
        <taxon>Agaricomycetidae</taxon>
        <taxon>Agaricales</taxon>
        <taxon>Marasmiineae</taxon>
        <taxon>Mycenaceae</taxon>
        <taxon>Mycena</taxon>
    </lineage>
</organism>
<proteinExistence type="inferred from homology"/>
<gene>
    <name evidence="12" type="ORF">GGX14DRAFT_519913</name>
</gene>
<dbReference type="EMBL" id="JARJCW010000024">
    <property type="protein sequence ID" value="KAJ7212286.1"/>
    <property type="molecule type" value="Genomic_DNA"/>
</dbReference>
<keyword evidence="7" id="KW-0325">Glycoprotein</keyword>
<comment type="similarity">
    <text evidence="2">Belongs to the SKN1/KRE6 family.</text>
</comment>
<dbReference type="InterPro" id="IPR013320">
    <property type="entry name" value="ConA-like_dom_sf"/>
</dbReference>
<feature type="transmembrane region" description="Helical" evidence="10">
    <location>
        <begin position="117"/>
        <end position="140"/>
    </location>
</feature>
<name>A0AAD6YBS9_9AGAR</name>
<evidence type="ECO:0000256" key="7">
    <source>
        <dbReference type="ARBA" id="ARBA00023180"/>
    </source>
</evidence>
<evidence type="ECO:0000313" key="13">
    <source>
        <dbReference type="Proteomes" id="UP001219525"/>
    </source>
</evidence>
<feature type="domain" description="GH16" evidence="11">
    <location>
        <begin position="171"/>
        <end position="566"/>
    </location>
</feature>
<dbReference type="FunFam" id="2.60.120.200:FF:000140">
    <property type="entry name" value="Beta-glucan synthesis-associated protein"/>
    <property type="match status" value="1"/>
</dbReference>
<dbReference type="Pfam" id="PF03935">
    <property type="entry name" value="SKN1_KRE6_Sbg1"/>
    <property type="match status" value="1"/>
</dbReference>
<dbReference type="GO" id="GO:0005886">
    <property type="term" value="C:plasma membrane"/>
    <property type="evidence" value="ECO:0007669"/>
    <property type="project" value="TreeGrafter"/>
</dbReference>
<evidence type="ECO:0000256" key="6">
    <source>
        <dbReference type="ARBA" id="ARBA00023136"/>
    </source>
</evidence>
<sequence length="614" mass="66852">MHLTDNQGAAYTPVPSTTHLSPSSAENSSSDTHLNSFADGVASGHIGAGYGPYSYTQSNRDSAYSHAASLAPVQTRRANTATFAPQYWDADTDLDDALHDPNRPDSSSFSLFSLRGWANVTALFALLGGLLALFAGYPIIASFGLAKSTFGAFNLGGVNGTGQVPLLLGMPTMIDAETPESAYTRNGITDGKKYNLIFSDEFNTDGRSFYPGDDPYWEAVDLHYWPTVDLEWYDPAAITTENGKLVITMTEVINHDLNFKSGKSLPPSNFDSSQRALGMLQSWNKFCFTTGYVEVKISLPGTPQTPGFWPGAWSMGNLGRAGYGATTEGTWPYTYDACDVGTLKNQTAKDGTPAAAATGGEGDELSFLPGQKLSACTCPGEDHPGPAVWKGRGVPEIDILEAQVDVSLFEGQVSQSFQIAPFNYDWQFVNTTPATTIVDAVKTKLNTYKGGKTQQAVSALTYIPSTVYSDEDYAVYGYEWWSNPSDRDEGYITWVSNGTQSWTITAAAIGADETVEISQRLIPEEPMYLIFNLGMSPGFQAQDFMHMTFPNKMYVDYVRVYQREGVDEGATCDPSNHPTANYINNHLNAYNNPNLTVWADAGYTFPKNSLWDGC</sequence>
<dbReference type="PROSITE" id="PS51762">
    <property type="entry name" value="GH16_2"/>
    <property type="match status" value="1"/>
</dbReference>
<dbReference type="GO" id="GO:0031505">
    <property type="term" value="P:fungal-type cell wall organization"/>
    <property type="evidence" value="ECO:0007669"/>
    <property type="project" value="UniProtKB-ARBA"/>
</dbReference>
<dbReference type="InterPro" id="IPR000757">
    <property type="entry name" value="Beta-glucanase-like"/>
</dbReference>
<evidence type="ECO:0000256" key="4">
    <source>
        <dbReference type="ARBA" id="ARBA00022968"/>
    </source>
</evidence>
<dbReference type="SUPFAM" id="SSF49899">
    <property type="entry name" value="Concanavalin A-like lectins/glucanases"/>
    <property type="match status" value="1"/>
</dbReference>
<evidence type="ECO:0000256" key="10">
    <source>
        <dbReference type="SAM" id="Phobius"/>
    </source>
</evidence>
<keyword evidence="8" id="KW-0961">Cell wall biogenesis/degradation</keyword>
<evidence type="ECO:0000256" key="9">
    <source>
        <dbReference type="SAM" id="MobiDB-lite"/>
    </source>
</evidence>
<evidence type="ECO:0000256" key="3">
    <source>
        <dbReference type="ARBA" id="ARBA00022692"/>
    </source>
</evidence>
<comment type="subcellular location">
    <subcellularLocation>
        <location evidence="1">Membrane</location>
        <topology evidence="1">Single-pass type II membrane protein</topology>
    </subcellularLocation>
</comment>
<evidence type="ECO:0000313" key="12">
    <source>
        <dbReference type="EMBL" id="KAJ7212286.1"/>
    </source>
</evidence>